<accession>A0AAU8TK60</accession>
<gene>
    <name evidence="1" type="ORF">VO64_2136</name>
</gene>
<organism evidence="1 2">
    <name type="scientific">Pseudomonas synxantha</name>
    <dbReference type="NCBI Taxonomy" id="47883"/>
    <lineage>
        <taxon>Bacteria</taxon>
        <taxon>Pseudomonadati</taxon>
        <taxon>Pseudomonadota</taxon>
        <taxon>Gammaproteobacteria</taxon>
        <taxon>Pseudomonadales</taxon>
        <taxon>Pseudomonadaceae</taxon>
        <taxon>Pseudomonas</taxon>
    </lineage>
</organism>
<protein>
    <submittedName>
        <fullName evidence="1">Uncharacterized protein</fullName>
    </submittedName>
</protein>
<dbReference type="EMBL" id="CP011117">
    <property type="protein sequence ID" value="AKA82682.1"/>
    <property type="molecule type" value="Genomic_DNA"/>
</dbReference>
<dbReference type="KEGG" id="pfb:VO64_2136"/>
<evidence type="ECO:0000313" key="1">
    <source>
        <dbReference type="EMBL" id="AKA82682.1"/>
    </source>
</evidence>
<dbReference type="Proteomes" id="UP000033099">
    <property type="component" value="Chromosome"/>
</dbReference>
<name>A0AAU8TK60_9PSED</name>
<reference evidence="1 2" key="1">
    <citation type="journal article" date="2015" name="Genome Announc.">
        <title>Complete Genome Sequence of Biocontrol Strain Pseudomonas fluorescens LBUM223.</title>
        <authorList>
            <person name="Roquigny R."/>
            <person name="Arseneault T."/>
            <person name="Gadkar V.J."/>
            <person name="Novinscak A."/>
            <person name="Joly D.L."/>
            <person name="Filion M."/>
        </authorList>
    </citation>
    <scope>NUCLEOTIDE SEQUENCE [LARGE SCALE GENOMIC DNA]</scope>
    <source>
        <strain evidence="1 2">LBUM223</strain>
    </source>
</reference>
<sequence>MAWFLQTMTAAVANTASALRASDTFIQDMQKYQFGEFTCLCLRCGARFDAIAP</sequence>
<dbReference type="AlphaFoldDB" id="A0AAU8TK60"/>
<proteinExistence type="predicted"/>
<evidence type="ECO:0000313" key="2">
    <source>
        <dbReference type="Proteomes" id="UP000033099"/>
    </source>
</evidence>